<dbReference type="RefSeq" id="WP_019627355.1">
    <property type="nucleotide sequence ID" value="NZ_CP011367.1"/>
</dbReference>
<dbReference type="STRING" id="106634.TVD_03295"/>
<name>A0A0G3GA26_9GAMM</name>
<feature type="domain" description="PRC-barrel" evidence="3">
    <location>
        <begin position="82"/>
        <end position="159"/>
    </location>
</feature>
<dbReference type="InterPro" id="IPR027275">
    <property type="entry name" value="PRC-brl_dom"/>
</dbReference>
<dbReference type="PANTHER" id="PTHR36505:SF1">
    <property type="entry name" value="BLR1072 PROTEIN"/>
    <property type="match status" value="1"/>
</dbReference>
<dbReference type="Gene3D" id="2.30.30.240">
    <property type="entry name" value="PRC-barrel domain"/>
    <property type="match status" value="1"/>
</dbReference>
<evidence type="ECO:0000256" key="2">
    <source>
        <dbReference type="SAM" id="SignalP"/>
    </source>
</evidence>
<feature type="chain" id="PRO_5002553803" description="PRC-barrel domain-containing protein" evidence="2">
    <location>
        <begin position="27"/>
        <end position="170"/>
    </location>
</feature>
<dbReference type="EMBL" id="CP011367">
    <property type="protein sequence ID" value="AKJ96402.1"/>
    <property type="molecule type" value="Genomic_DNA"/>
</dbReference>
<reference evidence="4 5" key="1">
    <citation type="submission" date="2015-04" db="EMBL/GenBank/DDBJ databases">
        <title>Complete Sequence for the Genome of the Thioalkalivibrio versutus D301.</title>
        <authorList>
            <person name="Mu T."/>
            <person name="Zhou J."/>
            <person name="Xu X."/>
        </authorList>
    </citation>
    <scope>NUCLEOTIDE SEQUENCE [LARGE SCALE GENOMIC DNA]</scope>
    <source>
        <strain evidence="4 5">D301</strain>
    </source>
</reference>
<dbReference type="Proteomes" id="UP000064201">
    <property type="component" value="Chromosome"/>
</dbReference>
<organism evidence="4 5">
    <name type="scientific">Thioalkalivibrio versutus</name>
    <dbReference type="NCBI Taxonomy" id="106634"/>
    <lineage>
        <taxon>Bacteria</taxon>
        <taxon>Pseudomonadati</taxon>
        <taxon>Pseudomonadota</taxon>
        <taxon>Gammaproteobacteria</taxon>
        <taxon>Chromatiales</taxon>
        <taxon>Ectothiorhodospiraceae</taxon>
        <taxon>Thioalkalivibrio</taxon>
    </lineage>
</organism>
<dbReference type="OrthoDB" id="6366681at2"/>
<evidence type="ECO:0000256" key="1">
    <source>
        <dbReference type="SAM" id="MobiDB-lite"/>
    </source>
</evidence>
<dbReference type="PANTHER" id="PTHR36505">
    <property type="entry name" value="BLR1072 PROTEIN"/>
    <property type="match status" value="1"/>
</dbReference>
<keyword evidence="5" id="KW-1185">Reference proteome</keyword>
<dbReference type="Pfam" id="PF05239">
    <property type="entry name" value="PRC"/>
    <property type="match status" value="1"/>
</dbReference>
<evidence type="ECO:0000313" key="4">
    <source>
        <dbReference type="EMBL" id="AKJ96402.1"/>
    </source>
</evidence>
<keyword evidence="2" id="KW-0732">Signal</keyword>
<gene>
    <name evidence="4" type="ORF">TVD_03295</name>
</gene>
<protein>
    <recommendedName>
        <fullName evidence="3">PRC-barrel domain-containing protein</fullName>
    </recommendedName>
</protein>
<feature type="compositionally biased region" description="Polar residues" evidence="1">
    <location>
        <begin position="39"/>
        <end position="54"/>
    </location>
</feature>
<dbReference type="AlphaFoldDB" id="A0A0G3GA26"/>
<dbReference type="KEGG" id="tvr:TVD_03295"/>
<evidence type="ECO:0000313" key="5">
    <source>
        <dbReference type="Proteomes" id="UP000064201"/>
    </source>
</evidence>
<proteinExistence type="predicted"/>
<dbReference type="SUPFAM" id="SSF50346">
    <property type="entry name" value="PRC-barrel domain"/>
    <property type="match status" value="1"/>
</dbReference>
<feature type="compositionally biased region" description="Basic and acidic residues" evidence="1">
    <location>
        <begin position="55"/>
        <end position="69"/>
    </location>
</feature>
<dbReference type="InterPro" id="IPR011033">
    <property type="entry name" value="PRC_barrel-like_sf"/>
</dbReference>
<sequence length="170" mass="18504">MNKLHSFAFYALVTPAITLGAGSVLAQQYDERDVERDAQSTQSEQGQRAGQSDSKSAEDYRATRDEARMQSRGYMDSSPANSMHASELIGTDVKTTSDEDLGSVDDLIIDENGQIVAIVIGVGGFLGMGEKDVAIGWGHVTTSGTADDRELRVDVTREELRSAPEFERRD</sequence>
<evidence type="ECO:0000259" key="3">
    <source>
        <dbReference type="Pfam" id="PF05239"/>
    </source>
</evidence>
<accession>A0A0G3GA26</accession>
<dbReference type="PATRIC" id="fig|106634.4.peg.672"/>
<feature type="region of interest" description="Disordered" evidence="1">
    <location>
        <begin position="30"/>
        <end position="85"/>
    </location>
</feature>
<feature type="signal peptide" evidence="2">
    <location>
        <begin position="1"/>
        <end position="26"/>
    </location>
</feature>